<name>A0A8D8WA57_9HEMI</name>
<reference evidence="1" key="1">
    <citation type="submission" date="2021-05" db="EMBL/GenBank/DDBJ databases">
        <authorList>
            <person name="Alioto T."/>
            <person name="Alioto T."/>
            <person name="Gomez Garrido J."/>
        </authorList>
    </citation>
    <scope>NUCLEOTIDE SEQUENCE</scope>
</reference>
<accession>A0A8D8WA57</accession>
<organism evidence="1">
    <name type="scientific">Cacopsylla melanoneura</name>
    <dbReference type="NCBI Taxonomy" id="428564"/>
    <lineage>
        <taxon>Eukaryota</taxon>
        <taxon>Metazoa</taxon>
        <taxon>Ecdysozoa</taxon>
        <taxon>Arthropoda</taxon>
        <taxon>Hexapoda</taxon>
        <taxon>Insecta</taxon>
        <taxon>Pterygota</taxon>
        <taxon>Neoptera</taxon>
        <taxon>Paraneoptera</taxon>
        <taxon>Hemiptera</taxon>
        <taxon>Sternorrhyncha</taxon>
        <taxon>Psylloidea</taxon>
        <taxon>Psyllidae</taxon>
        <taxon>Psyllinae</taxon>
        <taxon>Cacopsylla</taxon>
    </lineage>
</organism>
<proteinExistence type="predicted"/>
<protein>
    <submittedName>
        <fullName evidence="1">Uncharacterized protein</fullName>
    </submittedName>
</protein>
<dbReference type="AlphaFoldDB" id="A0A8D8WA57"/>
<dbReference type="EMBL" id="HBUF01162428">
    <property type="protein sequence ID" value="CAG6650449.1"/>
    <property type="molecule type" value="Transcribed_RNA"/>
</dbReference>
<sequence length="106" mass="12666">MEKFNEYHYWDKDYEEEEEISFDSNVNVQLTKLLQEFPKDVVKKAFEEIDSIYQITDPNTAYNHLKRPTIKNLFLQYLEASASKLGLLYHYTNINSPDSTVLFYLK</sequence>
<evidence type="ECO:0000313" key="1">
    <source>
        <dbReference type="EMBL" id="CAG6650449.1"/>
    </source>
</evidence>
<dbReference type="EMBL" id="HBUF01611777">
    <property type="protein sequence ID" value="CAG6778873.1"/>
    <property type="molecule type" value="Transcribed_RNA"/>
</dbReference>